<reference evidence="2 3" key="1">
    <citation type="journal article" date="2016" name="Nat. Commun.">
        <title>Extremotolerant tardigrade genome and improved radiotolerance of human cultured cells by tardigrade-unique protein.</title>
        <authorList>
            <person name="Hashimoto T."/>
            <person name="Horikawa D.D."/>
            <person name="Saito Y."/>
            <person name="Kuwahara H."/>
            <person name="Kozuka-Hata H."/>
            <person name="Shin-I T."/>
            <person name="Minakuchi Y."/>
            <person name="Ohishi K."/>
            <person name="Motoyama A."/>
            <person name="Aizu T."/>
            <person name="Enomoto A."/>
            <person name="Kondo K."/>
            <person name="Tanaka S."/>
            <person name="Hara Y."/>
            <person name="Koshikawa S."/>
            <person name="Sagara H."/>
            <person name="Miura T."/>
            <person name="Yokobori S."/>
            <person name="Miyagawa K."/>
            <person name="Suzuki Y."/>
            <person name="Kubo T."/>
            <person name="Oyama M."/>
            <person name="Kohara Y."/>
            <person name="Fujiyama A."/>
            <person name="Arakawa K."/>
            <person name="Katayama T."/>
            <person name="Toyoda A."/>
            <person name="Kunieda T."/>
        </authorList>
    </citation>
    <scope>NUCLEOTIDE SEQUENCE [LARGE SCALE GENOMIC DNA]</scope>
    <source>
        <strain evidence="2 3">YOKOZUNA-1</strain>
    </source>
</reference>
<feature type="compositionally biased region" description="Low complexity" evidence="1">
    <location>
        <begin position="275"/>
        <end position="287"/>
    </location>
</feature>
<dbReference type="EMBL" id="BDGG01000002">
    <property type="protein sequence ID" value="GAU92118.1"/>
    <property type="molecule type" value="Genomic_DNA"/>
</dbReference>
<evidence type="ECO:0000256" key="1">
    <source>
        <dbReference type="SAM" id="MobiDB-lite"/>
    </source>
</evidence>
<gene>
    <name evidence="2" type="primary">RvY_04241-1</name>
    <name evidence="2" type="synonym">RvY_04241.1</name>
    <name evidence="2" type="ORF">RvY_04241</name>
</gene>
<protein>
    <submittedName>
        <fullName evidence="2">Uncharacterized protein</fullName>
    </submittedName>
</protein>
<dbReference type="Proteomes" id="UP000186922">
    <property type="component" value="Unassembled WGS sequence"/>
</dbReference>
<feature type="region of interest" description="Disordered" evidence="1">
    <location>
        <begin position="274"/>
        <end position="296"/>
    </location>
</feature>
<evidence type="ECO:0000313" key="2">
    <source>
        <dbReference type="EMBL" id="GAU92118.1"/>
    </source>
</evidence>
<dbReference type="AlphaFoldDB" id="A0A1D1V102"/>
<organism evidence="2 3">
    <name type="scientific">Ramazzottius varieornatus</name>
    <name type="common">Water bear</name>
    <name type="synonym">Tardigrade</name>
    <dbReference type="NCBI Taxonomy" id="947166"/>
    <lineage>
        <taxon>Eukaryota</taxon>
        <taxon>Metazoa</taxon>
        <taxon>Ecdysozoa</taxon>
        <taxon>Tardigrada</taxon>
        <taxon>Eutardigrada</taxon>
        <taxon>Parachela</taxon>
        <taxon>Hypsibioidea</taxon>
        <taxon>Ramazzottiidae</taxon>
        <taxon>Ramazzottius</taxon>
    </lineage>
</organism>
<comment type="caution">
    <text evidence="2">The sequence shown here is derived from an EMBL/GenBank/DDBJ whole genome shotgun (WGS) entry which is preliminary data.</text>
</comment>
<evidence type="ECO:0000313" key="3">
    <source>
        <dbReference type="Proteomes" id="UP000186922"/>
    </source>
</evidence>
<sequence length="326" mass="36485">MTTYYSPMYTPFLGAAGLQPWWPYQPYYPPVNPLPAWSPYFCPFTATYDFPPPISLMPIPRPPTYPFYHNGMLYCQPPASVKEAAPFLQTQPSIPVVEEQVVAVEKPNEEKVRVEDGSSFDDSNQTDMRPIDDPVYLDSIEGEEDEEIRAAAKLRWVDVVFPGWTSTSPREMYSTIALSACNSLTDDLFIQEFIPNLLKTTPTKGILKTAKADKERATKLKKVEDDAVAALEACFTRNAMFALPSDDGEVEAVKTSSSTTETLLVSLDIDEGYVSPSDTSSSMSPSPRSRKSRRKIFSGPKKVFHLPLERSSFLKELNQEPVVAAW</sequence>
<feature type="region of interest" description="Disordered" evidence="1">
    <location>
        <begin position="110"/>
        <end position="133"/>
    </location>
</feature>
<accession>A0A1D1V102</accession>
<name>A0A1D1V102_RAMVA</name>
<proteinExistence type="predicted"/>
<keyword evidence="3" id="KW-1185">Reference proteome</keyword>